<proteinExistence type="predicted"/>
<sequence>MAQKTIASIVTRWTKEGPAVKINHFEHLSPVKIEKCFDAVLKEWYRLRAVSIGNRRKQEIEDRRKQEIEERAGAENG</sequence>
<name>A0A0F8ZNY6_9ZZZZ</name>
<dbReference type="EMBL" id="LAZR01062387">
    <property type="protein sequence ID" value="KKK61626.1"/>
    <property type="molecule type" value="Genomic_DNA"/>
</dbReference>
<gene>
    <name evidence="2" type="ORF">LCGC14_3012440</name>
</gene>
<reference evidence="2" key="1">
    <citation type="journal article" date="2015" name="Nature">
        <title>Complex archaea that bridge the gap between prokaryotes and eukaryotes.</title>
        <authorList>
            <person name="Spang A."/>
            <person name="Saw J.H."/>
            <person name="Jorgensen S.L."/>
            <person name="Zaremba-Niedzwiedzka K."/>
            <person name="Martijn J."/>
            <person name="Lind A.E."/>
            <person name="van Eijk R."/>
            <person name="Schleper C."/>
            <person name="Guy L."/>
            <person name="Ettema T.J."/>
        </authorList>
    </citation>
    <scope>NUCLEOTIDE SEQUENCE</scope>
</reference>
<accession>A0A0F8ZNY6</accession>
<feature type="compositionally biased region" description="Basic and acidic residues" evidence="1">
    <location>
        <begin position="56"/>
        <end position="77"/>
    </location>
</feature>
<evidence type="ECO:0000256" key="1">
    <source>
        <dbReference type="SAM" id="MobiDB-lite"/>
    </source>
</evidence>
<feature type="region of interest" description="Disordered" evidence="1">
    <location>
        <begin position="55"/>
        <end position="77"/>
    </location>
</feature>
<comment type="caution">
    <text evidence="2">The sequence shown here is derived from an EMBL/GenBank/DDBJ whole genome shotgun (WGS) entry which is preliminary data.</text>
</comment>
<protein>
    <submittedName>
        <fullName evidence="2">Uncharacterized protein</fullName>
    </submittedName>
</protein>
<evidence type="ECO:0000313" key="2">
    <source>
        <dbReference type="EMBL" id="KKK61626.1"/>
    </source>
</evidence>
<dbReference type="AlphaFoldDB" id="A0A0F8ZNY6"/>
<organism evidence="2">
    <name type="scientific">marine sediment metagenome</name>
    <dbReference type="NCBI Taxonomy" id="412755"/>
    <lineage>
        <taxon>unclassified sequences</taxon>
        <taxon>metagenomes</taxon>
        <taxon>ecological metagenomes</taxon>
    </lineage>
</organism>